<reference evidence="1" key="1">
    <citation type="submission" date="2020-06" db="EMBL/GenBank/DDBJ databases">
        <authorList>
            <person name="Li T."/>
            <person name="Hu X."/>
            <person name="Zhang T."/>
            <person name="Song X."/>
            <person name="Zhang H."/>
            <person name="Dai N."/>
            <person name="Sheng W."/>
            <person name="Hou X."/>
            <person name="Wei L."/>
        </authorList>
    </citation>
    <scope>NUCLEOTIDE SEQUENCE</scope>
    <source>
        <strain evidence="1">KEN8</strain>
        <tissue evidence="1">Leaf</tissue>
    </source>
</reference>
<gene>
    <name evidence="1" type="ORF">Scaly_0866600</name>
</gene>
<dbReference type="AlphaFoldDB" id="A0AAW2QVB0"/>
<dbReference type="InterPro" id="IPR013078">
    <property type="entry name" value="His_Pase_superF_clade-1"/>
</dbReference>
<sequence length="128" mass="14114">MATLFSTSPAVLRRNPCSTKCCLHEPAGLNHDSPVDGGLAGFPEKGFASNWARAKPPRPRRIILVRHGQSQGNVDECVYTRVADPKVALTEQGVGEAEECGREIRRMIEKDGGDDWKVYFYVSLQKVA</sequence>
<dbReference type="CDD" id="cd07067">
    <property type="entry name" value="HP_PGM_like"/>
    <property type="match status" value="1"/>
</dbReference>
<protein>
    <submittedName>
        <fullName evidence="1">Phosphoglycerate mutase-like protein AT74H</fullName>
    </submittedName>
</protein>
<name>A0AAW2QVB0_9LAMI</name>
<dbReference type="InterPro" id="IPR052765">
    <property type="entry name" value="PGM-Related"/>
</dbReference>
<evidence type="ECO:0000313" key="1">
    <source>
        <dbReference type="EMBL" id="KAL0371850.1"/>
    </source>
</evidence>
<dbReference type="SUPFAM" id="SSF53254">
    <property type="entry name" value="Phosphoglycerate mutase-like"/>
    <property type="match status" value="1"/>
</dbReference>
<accession>A0AAW2QVB0</accession>
<dbReference type="InterPro" id="IPR001345">
    <property type="entry name" value="PG/BPGM_mutase_AS"/>
</dbReference>
<dbReference type="PANTHER" id="PTHR46192">
    <property type="entry name" value="BROAD-RANGE ACID PHOSPHATASE DET1"/>
    <property type="match status" value="1"/>
</dbReference>
<dbReference type="EMBL" id="JACGWM010000005">
    <property type="protein sequence ID" value="KAL0371850.1"/>
    <property type="molecule type" value="Genomic_DNA"/>
</dbReference>
<dbReference type="Pfam" id="PF00300">
    <property type="entry name" value="His_Phos_1"/>
    <property type="match status" value="1"/>
</dbReference>
<dbReference type="Gene3D" id="3.40.50.1240">
    <property type="entry name" value="Phosphoglycerate mutase-like"/>
    <property type="match status" value="1"/>
</dbReference>
<organism evidence="1">
    <name type="scientific">Sesamum calycinum</name>
    <dbReference type="NCBI Taxonomy" id="2727403"/>
    <lineage>
        <taxon>Eukaryota</taxon>
        <taxon>Viridiplantae</taxon>
        <taxon>Streptophyta</taxon>
        <taxon>Embryophyta</taxon>
        <taxon>Tracheophyta</taxon>
        <taxon>Spermatophyta</taxon>
        <taxon>Magnoliopsida</taxon>
        <taxon>eudicotyledons</taxon>
        <taxon>Gunneridae</taxon>
        <taxon>Pentapetalae</taxon>
        <taxon>asterids</taxon>
        <taxon>lamiids</taxon>
        <taxon>Lamiales</taxon>
        <taxon>Pedaliaceae</taxon>
        <taxon>Sesamum</taxon>
    </lineage>
</organism>
<comment type="caution">
    <text evidence="1">The sequence shown here is derived from an EMBL/GenBank/DDBJ whole genome shotgun (WGS) entry which is preliminary data.</text>
</comment>
<dbReference type="PROSITE" id="PS00175">
    <property type="entry name" value="PG_MUTASE"/>
    <property type="match status" value="1"/>
</dbReference>
<proteinExistence type="predicted"/>
<reference evidence="1" key="2">
    <citation type="journal article" date="2024" name="Plant">
        <title>Genomic evolution and insights into agronomic trait innovations of Sesamum species.</title>
        <authorList>
            <person name="Miao H."/>
            <person name="Wang L."/>
            <person name="Qu L."/>
            <person name="Liu H."/>
            <person name="Sun Y."/>
            <person name="Le M."/>
            <person name="Wang Q."/>
            <person name="Wei S."/>
            <person name="Zheng Y."/>
            <person name="Lin W."/>
            <person name="Duan Y."/>
            <person name="Cao H."/>
            <person name="Xiong S."/>
            <person name="Wang X."/>
            <person name="Wei L."/>
            <person name="Li C."/>
            <person name="Ma Q."/>
            <person name="Ju M."/>
            <person name="Zhao R."/>
            <person name="Li G."/>
            <person name="Mu C."/>
            <person name="Tian Q."/>
            <person name="Mei H."/>
            <person name="Zhang T."/>
            <person name="Gao T."/>
            <person name="Zhang H."/>
        </authorList>
    </citation>
    <scope>NUCLEOTIDE SEQUENCE</scope>
    <source>
        <strain evidence="1">KEN8</strain>
    </source>
</reference>
<dbReference type="GO" id="GO:0003824">
    <property type="term" value="F:catalytic activity"/>
    <property type="evidence" value="ECO:0007669"/>
    <property type="project" value="InterPro"/>
</dbReference>
<dbReference type="InterPro" id="IPR029033">
    <property type="entry name" value="His_PPase_superfam"/>
</dbReference>